<dbReference type="Proteomes" id="UP000030437">
    <property type="component" value="Unassembled WGS sequence"/>
</dbReference>
<dbReference type="PANTHER" id="PTHR42756:SF1">
    <property type="entry name" value="TRANSCRIPTIONAL REPRESSOR OF EMRAB OPERON"/>
    <property type="match status" value="1"/>
</dbReference>
<dbReference type="GO" id="GO:0003700">
    <property type="term" value="F:DNA-binding transcription factor activity"/>
    <property type="evidence" value="ECO:0007669"/>
    <property type="project" value="InterPro"/>
</dbReference>
<comment type="caution">
    <text evidence="5">The sequence shown here is derived from an EMBL/GenBank/DDBJ whole genome shotgun (WGS) entry which is preliminary data.</text>
</comment>
<dbReference type="CDD" id="cd00090">
    <property type="entry name" value="HTH_ARSR"/>
    <property type="match status" value="1"/>
</dbReference>
<organism evidence="5 6">
    <name type="scientific">Lysinibacillus odysseyi 34hs-1 = NBRC 100172</name>
    <dbReference type="NCBI Taxonomy" id="1220589"/>
    <lineage>
        <taxon>Bacteria</taxon>
        <taxon>Bacillati</taxon>
        <taxon>Bacillota</taxon>
        <taxon>Bacilli</taxon>
        <taxon>Bacillales</taxon>
        <taxon>Bacillaceae</taxon>
        <taxon>Lysinibacillus</taxon>
    </lineage>
</organism>
<dbReference type="PANTHER" id="PTHR42756">
    <property type="entry name" value="TRANSCRIPTIONAL REGULATOR, MARR"/>
    <property type="match status" value="1"/>
</dbReference>
<feature type="domain" description="HTH marR-type" evidence="4">
    <location>
        <begin position="1"/>
        <end position="132"/>
    </location>
</feature>
<dbReference type="EMBL" id="JPVP01000060">
    <property type="protein sequence ID" value="KGR81718.1"/>
    <property type="molecule type" value="Genomic_DNA"/>
</dbReference>
<dbReference type="SMART" id="SM00347">
    <property type="entry name" value="HTH_MARR"/>
    <property type="match status" value="1"/>
</dbReference>
<dbReference type="Pfam" id="PF01047">
    <property type="entry name" value="MarR"/>
    <property type="match status" value="1"/>
</dbReference>
<dbReference type="GO" id="GO:0003677">
    <property type="term" value="F:DNA binding"/>
    <property type="evidence" value="ECO:0007669"/>
    <property type="project" value="UniProtKB-KW"/>
</dbReference>
<dbReference type="eggNOG" id="COG1846">
    <property type="taxonomic scope" value="Bacteria"/>
</dbReference>
<name>A0A0A3IFX3_9BACI</name>
<sequence length="132" mass="15414">MNPLFHTFFQQYRFLINHLNEALKEHGLFSSQWTILFLLNKEGPMTLTAIWKYLNVEAPTITRTVTRLEKLGLVRREEGVDRREKIVHLTESALLMMPEVEASVLKFEAEMTKSLTEEETAQLIHLLNKMKG</sequence>
<evidence type="ECO:0000256" key="2">
    <source>
        <dbReference type="ARBA" id="ARBA00023125"/>
    </source>
</evidence>
<keyword evidence="1" id="KW-0805">Transcription regulation</keyword>
<dbReference type="SUPFAM" id="SSF46785">
    <property type="entry name" value="Winged helix' DNA-binding domain"/>
    <property type="match status" value="1"/>
</dbReference>
<dbReference type="InterPro" id="IPR011991">
    <property type="entry name" value="ArsR-like_HTH"/>
</dbReference>
<dbReference type="Gene3D" id="1.10.10.10">
    <property type="entry name" value="Winged helix-like DNA-binding domain superfamily/Winged helix DNA-binding domain"/>
    <property type="match status" value="1"/>
</dbReference>
<dbReference type="OrthoDB" id="1904211at2"/>
<dbReference type="STRING" id="1220589.CD32_20450"/>
<dbReference type="RefSeq" id="WP_036158462.1">
    <property type="nucleotide sequence ID" value="NZ_AVCX01000001.1"/>
</dbReference>
<evidence type="ECO:0000313" key="5">
    <source>
        <dbReference type="EMBL" id="KGR81718.1"/>
    </source>
</evidence>
<evidence type="ECO:0000313" key="6">
    <source>
        <dbReference type="Proteomes" id="UP000030437"/>
    </source>
</evidence>
<dbReference type="AlphaFoldDB" id="A0A0A3IFX3"/>
<dbReference type="InterPro" id="IPR036390">
    <property type="entry name" value="WH_DNA-bd_sf"/>
</dbReference>
<reference evidence="5 6" key="1">
    <citation type="submission" date="2014-02" db="EMBL/GenBank/DDBJ databases">
        <title>Draft genome sequence of Lysinibacillus odysseyi NBRC 100172.</title>
        <authorList>
            <person name="Zhang F."/>
            <person name="Wang G."/>
            <person name="Zhang L."/>
        </authorList>
    </citation>
    <scope>NUCLEOTIDE SEQUENCE [LARGE SCALE GENOMIC DNA]</scope>
    <source>
        <strain evidence="5 6">NBRC 100172</strain>
    </source>
</reference>
<evidence type="ECO:0000259" key="4">
    <source>
        <dbReference type="PROSITE" id="PS50995"/>
    </source>
</evidence>
<keyword evidence="3" id="KW-0804">Transcription</keyword>
<dbReference type="InterPro" id="IPR036388">
    <property type="entry name" value="WH-like_DNA-bd_sf"/>
</dbReference>
<evidence type="ECO:0000256" key="3">
    <source>
        <dbReference type="ARBA" id="ARBA00023163"/>
    </source>
</evidence>
<protein>
    <submittedName>
        <fullName evidence="5">MarR family transcriptional regulator</fullName>
    </submittedName>
</protein>
<keyword evidence="2" id="KW-0238">DNA-binding</keyword>
<dbReference type="PROSITE" id="PS50995">
    <property type="entry name" value="HTH_MARR_2"/>
    <property type="match status" value="1"/>
</dbReference>
<evidence type="ECO:0000256" key="1">
    <source>
        <dbReference type="ARBA" id="ARBA00023015"/>
    </source>
</evidence>
<dbReference type="InterPro" id="IPR000835">
    <property type="entry name" value="HTH_MarR-typ"/>
</dbReference>
<keyword evidence="6" id="KW-1185">Reference proteome</keyword>
<accession>A0A0A3IFX3</accession>
<gene>
    <name evidence="5" type="ORF">CD32_20450</name>
</gene>
<proteinExistence type="predicted"/>
<dbReference type="PRINTS" id="PR00598">
    <property type="entry name" value="HTHMARR"/>
</dbReference>